<evidence type="ECO:0000313" key="1">
    <source>
        <dbReference type="EMBL" id="OGE70847.1"/>
    </source>
</evidence>
<comment type="caution">
    <text evidence="1">The sequence shown here is derived from an EMBL/GenBank/DDBJ whole genome shotgun (WGS) entry which is preliminary data.</text>
</comment>
<dbReference type="Proteomes" id="UP000177135">
    <property type="component" value="Unassembled WGS sequence"/>
</dbReference>
<accession>A0A1F5MZN2</accession>
<proteinExistence type="predicted"/>
<sequence length="153" mass="16348">MRTNVTTAGGAAWGEWLSAADMATDTDGCHIQALVRIDTGINLGADGSLVYMTTLLDGDDSFRCSAFIYTVSGIPYLILSYQDSGGQQNDAAGWNYPLTKGTTYRIEIAYKEHGSAGYAKLWLDGTLTHDNTSKNTGSLPVKKGCVGQRLNVA</sequence>
<protein>
    <submittedName>
        <fullName evidence="1">Uncharacterized protein</fullName>
    </submittedName>
</protein>
<organism evidence="1 2">
    <name type="scientific">Candidatus Daviesbacteria bacterium RIFOXYD1_FULL_41_10</name>
    <dbReference type="NCBI Taxonomy" id="1797801"/>
    <lineage>
        <taxon>Bacteria</taxon>
        <taxon>Candidatus Daviesiibacteriota</taxon>
    </lineage>
</organism>
<dbReference type="EMBL" id="MFEC01000032">
    <property type="protein sequence ID" value="OGE70847.1"/>
    <property type="molecule type" value="Genomic_DNA"/>
</dbReference>
<evidence type="ECO:0000313" key="2">
    <source>
        <dbReference type="Proteomes" id="UP000177135"/>
    </source>
</evidence>
<reference evidence="1 2" key="1">
    <citation type="journal article" date="2016" name="Nat. Commun.">
        <title>Thousands of microbial genomes shed light on interconnected biogeochemical processes in an aquifer system.</title>
        <authorList>
            <person name="Anantharaman K."/>
            <person name="Brown C.T."/>
            <person name="Hug L.A."/>
            <person name="Sharon I."/>
            <person name="Castelle C.J."/>
            <person name="Probst A.J."/>
            <person name="Thomas B.C."/>
            <person name="Singh A."/>
            <person name="Wilkins M.J."/>
            <person name="Karaoz U."/>
            <person name="Brodie E.L."/>
            <person name="Williams K.H."/>
            <person name="Hubbard S.S."/>
            <person name="Banfield J.F."/>
        </authorList>
    </citation>
    <scope>NUCLEOTIDE SEQUENCE [LARGE SCALE GENOMIC DNA]</scope>
</reference>
<gene>
    <name evidence="1" type="ORF">A2617_00230</name>
</gene>
<dbReference type="AlphaFoldDB" id="A0A1F5MZN2"/>
<name>A0A1F5MZN2_9BACT</name>